<feature type="transmembrane region" description="Helical" evidence="8">
    <location>
        <begin position="92"/>
        <end position="111"/>
    </location>
</feature>
<dbReference type="PANTHER" id="PTHR13146:SF0">
    <property type="entry name" value="SOLUTE CARRIER FAMILY 35 MEMBER F6"/>
    <property type="match status" value="1"/>
</dbReference>
<evidence type="ECO:0008006" key="11">
    <source>
        <dbReference type="Google" id="ProtNLM"/>
    </source>
</evidence>
<feature type="transmembrane region" description="Helical" evidence="8">
    <location>
        <begin position="242"/>
        <end position="267"/>
    </location>
</feature>
<comment type="subcellular location">
    <subcellularLocation>
        <location evidence="1">Membrane</location>
        <topology evidence="1">Multi-pass membrane protein</topology>
    </subcellularLocation>
</comment>
<feature type="compositionally biased region" description="Basic and acidic residues" evidence="7">
    <location>
        <begin position="447"/>
        <end position="467"/>
    </location>
</feature>
<organism evidence="10">
    <name type="scientific">Lepeophtheirus salmonis</name>
    <name type="common">Salmon louse</name>
    <name type="synonym">Caligus salmonis</name>
    <dbReference type="NCBI Taxonomy" id="72036"/>
    <lineage>
        <taxon>Eukaryota</taxon>
        <taxon>Metazoa</taxon>
        <taxon>Ecdysozoa</taxon>
        <taxon>Arthropoda</taxon>
        <taxon>Crustacea</taxon>
        <taxon>Multicrustacea</taxon>
        <taxon>Hexanauplia</taxon>
        <taxon>Copepoda</taxon>
        <taxon>Siphonostomatoida</taxon>
        <taxon>Caligidae</taxon>
        <taxon>Lepeophtheirus</taxon>
    </lineage>
</organism>
<dbReference type="OrthoDB" id="29773at2759"/>
<dbReference type="KEGG" id="lsm:121115905"/>
<feature type="signal peptide" evidence="9">
    <location>
        <begin position="1"/>
        <end position="18"/>
    </location>
</feature>
<dbReference type="InterPro" id="IPR007271">
    <property type="entry name" value="Nuc_sug_transpt"/>
</dbReference>
<dbReference type="InterPro" id="IPR012404">
    <property type="entry name" value="UCP036436"/>
</dbReference>
<dbReference type="RefSeq" id="XP_071744004.1">
    <property type="nucleotide sequence ID" value="XM_071887903.1"/>
</dbReference>
<sequence>MAWTVYQSSLALLMVVTGSINTLSVKWANQIKSVNSVGVRTEFNHPFLQAVTMFLGEMLCMVAYFGTVVYNRNKAREEAPSSDKLEFTWRQAWIFFIPAMLDMSATSIMYVGLTLTSASSFQMLRGAVIIFTGIASMIFLKKKLRWFQWLGMVVVCVGLVLVAVADLLNPTNVKNCIDKGDEVHTVTDDAAYLIPYCDGDSNDGGGSSNEILGDALIIAAQIIVASQMVYEEKYLGKYNVPALMAVGWEGFFGFIVLSILLIPMAFIGTDSRLWGHSPVPPYVIENSWDGLVQIFNENFLLLSICGTIISIAFFNFAGISVTKELSATTRMVLDSVRTLVIWLVSLALLWQSFHILQVFGFIVLLSGMSLYNDIIIMPLIRKLCLKNDNAEDEVSIVGVEEGDDNERDQNNEGFKEDEEDRRSNEVFRKNEGSQNNENDPSNGLSNKNEEDRRSNGSSNKNEEDRRSNGSSNENEEDQRSNGSSNENEENRQK</sequence>
<evidence type="ECO:0000256" key="3">
    <source>
        <dbReference type="ARBA" id="ARBA00022597"/>
    </source>
</evidence>
<evidence type="ECO:0000256" key="4">
    <source>
        <dbReference type="ARBA" id="ARBA00022692"/>
    </source>
</evidence>
<feature type="compositionally biased region" description="Polar residues" evidence="7">
    <location>
        <begin position="432"/>
        <end position="446"/>
    </location>
</feature>
<keyword evidence="6 8" id="KW-0472">Membrane</keyword>
<feature type="transmembrane region" description="Helical" evidence="8">
    <location>
        <begin position="147"/>
        <end position="165"/>
    </location>
</feature>
<feature type="transmembrane region" description="Helical" evidence="8">
    <location>
        <begin position="211"/>
        <end position="230"/>
    </location>
</feature>
<dbReference type="RefSeq" id="XP_040566019.1">
    <property type="nucleotide sequence ID" value="XM_040710085.2"/>
</dbReference>
<dbReference type="SUPFAM" id="SSF103481">
    <property type="entry name" value="Multidrug resistance efflux transporter EmrE"/>
    <property type="match status" value="1"/>
</dbReference>
<feature type="compositionally biased region" description="Acidic residues" evidence="7">
    <location>
        <begin position="397"/>
        <end position="406"/>
    </location>
</feature>
<proteinExistence type="inferred from homology"/>
<feature type="transmembrane region" description="Helical" evidence="8">
    <location>
        <begin position="46"/>
        <end position="71"/>
    </location>
</feature>
<evidence type="ECO:0000256" key="6">
    <source>
        <dbReference type="ARBA" id="ARBA00023136"/>
    </source>
</evidence>
<keyword evidence="5 8" id="KW-1133">Transmembrane helix</keyword>
<name>A0A0K2TJP2_LEPSM</name>
<dbReference type="PIRSF" id="PIRSF036436">
    <property type="entry name" value="UCP036436"/>
    <property type="match status" value="1"/>
</dbReference>
<comment type="similarity">
    <text evidence="2">Belongs to the nucleotide-sugar transporter family. SLC35A subfamily.</text>
</comment>
<evidence type="ECO:0000256" key="8">
    <source>
        <dbReference type="SAM" id="Phobius"/>
    </source>
</evidence>
<dbReference type="CTD" id="41450"/>
<accession>A0A0K2TJP2</accession>
<evidence type="ECO:0000256" key="5">
    <source>
        <dbReference type="ARBA" id="ARBA00022989"/>
    </source>
</evidence>
<feature type="region of interest" description="Disordered" evidence="7">
    <location>
        <begin position="397"/>
        <end position="493"/>
    </location>
</feature>
<feature type="chain" id="PRO_5005487815" description="Solute carrier family 35 member F6" evidence="9">
    <location>
        <begin position="19"/>
        <end position="493"/>
    </location>
</feature>
<evidence type="ECO:0000256" key="7">
    <source>
        <dbReference type="SAM" id="MobiDB-lite"/>
    </source>
</evidence>
<evidence type="ECO:0000256" key="2">
    <source>
        <dbReference type="ARBA" id="ARBA00009976"/>
    </source>
</evidence>
<dbReference type="GO" id="GO:0000139">
    <property type="term" value="C:Golgi membrane"/>
    <property type="evidence" value="ECO:0007669"/>
    <property type="project" value="InterPro"/>
</dbReference>
<evidence type="ECO:0000256" key="9">
    <source>
        <dbReference type="SAM" id="SignalP"/>
    </source>
</evidence>
<dbReference type="GeneID" id="121115905"/>
<dbReference type="EMBL" id="HACA01008674">
    <property type="protein sequence ID" value="CDW26035.1"/>
    <property type="molecule type" value="Transcribed_RNA"/>
</dbReference>
<dbReference type="AlphaFoldDB" id="A0A0K2TJP2"/>
<keyword evidence="9" id="KW-0732">Signal</keyword>
<dbReference type="Pfam" id="PF04142">
    <property type="entry name" value="Nuc_sug_transp"/>
    <property type="match status" value="1"/>
</dbReference>
<dbReference type="PANTHER" id="PTHR13146">
    <property type="match status" value="1"/>
</dbReference>
<dbReference type="GO" id="GO:0015165">
    <property type="term" value="F:pyrimidine nucleotide-sugar transmembrane transporter activity"/>
    <property type="evidence" value="ECO:0007669"/>
    <property type="project" value="InterPro"/>
</dbReference>
<reference evidence="10" key="1">
    <citation type="submission" date="2014-05" db="EMBL/GenBank/DDBJ databases">
        <authorList>
            <person name="Chronopoulou M."/>
        </authorList>
    </citation>
    <scope>NUCLEOTIDE SEQUENCE</scope>
    <source>
        <tissue evidence="10">Whole organism</tissue>
    </source>
</reference>
<feature type="transmembrane region" description="Helical" evidence="8">
    <location>
        <begin position="299"/>
        <end position="319"/>
    </location>
</feature>
<keyword evidence="3" id="KW-0813">Transport</keyword>
<feature type="compositionally biased region" description="Basic and acidic residues" evidence="7">
    <location>
        <begin position="407"/>
        <end position="431"/>
    </location>
</feature>
<evidence type="ECO:0000313" key="10">
    <source>
        <dbReference type="EMBL" id="CDW26035.1"/>
    </source>
</evidence>
<protein>
    <recommendedName>
        <fullName evidence="11">Solute carrier family 35 member F6</fullName>
    </recommendedName>
</protein>
<keyword evidence="4 8" id="KW-0812">Transmembrane</keyword>
<feature type="transmembrane region" description="Helical" evidence="8">
    <location>
        <begin position="123"/>
        <end position="140"/>
    </location>
</feature>
<evidence type="ECO:0000256" key="1">
    <source>
        <dbReference type="ARBA" id="ARBA00004141"/>
    </source>
</evidence>
<keyword evidence="3" id="KW-0762">Sugar transport</keyword>
<dbReference type="InterPro" id="IPR037185">
    <property type="entry name" value="EmrE-like"/>
</dbReference>